<comment type="caution">
    <text evidence="2">The sequence shown here is derived from an EMBL/GenBank/DDBJ whole genome shotgun (WGS) entry which is preliminary data.</text>
</comment>
<accession>A0AAV0QAS4</accession>
<gene>
    <name evidence="2" type="ORF">LITE_LOCUS42119</name>
</gene>
<organism evidence="2 3">
    <name type="scientific">Linum tenue</name>
    <dbReference type="NCBI Taxonomy" id="586396"/>
    <lineage>
        <taxon>Eukaryota</taxon>
        <taxon>Viridiplantae</taxon>
        <taxon>Streptophyta</taxon>
        <taxon>Embryophyta</taxon>
        <taxon>Tracheophyta</taxon>
        <taxon>Spermatophyta</taxon>
        <taxon>Magnoliopsida</taxon>
        <taxon>eudicotyledons</taxon>
        <taxon>Gunneridae</taxon>
        <taxon>Pentapetalae</taxon>
        <taxon>rosids</taxon>
        <taxon>fabids</taxon>
        <taxon>Malpighiales</taxon>
        <taxon>Linaceae</taxon>
        <taxon>Linum</taxon>
    </lineage>
</organism>
<feature type="non-terminal residue" evidence="2">
    <location>
        <position position="1"/>
    </location>
</feature>
<name>A0AAV0QAS4_9ROSI</name>
<feature type="compositionally biased region" description="Basic residues" evidence="1">
    <location>
        <begin position="1"/>
        <end position="20"/>
    </location>
</feature>
<dbReference type="AlphaFoldDB" id="A0AAV0QAS4"/>
<dbReference type="Proteomes" id="UP001154282">
    <property type="component" value="Unassembled WGS sequence"/>
</dbReference>
<sequence>NELLIHRHRHPPKNHHARHPRNQDQCHQIRQPQVIDYHFLHLHFTHPLGDGNSCANRQVRALRREFDGSSRHLAVYHLAHSALFLFEYRGAKILIME</sequence>
<reference evidence="2" key="1">
    <citation type="submission" date="2022-08" db="EMBL/GenBank/DDBJ databases">
        <authorList>
            <person name="Gutierrez-Valencia J."/>
        </authorList>
    </citation>
    <scope>NUCLEOTIDE SEQUENCE</scope>
</reference>
<evidence type="ECO:0000313" key="2">
    <source>
        <dbReference type="EMBL" id="CAI0541468.1"/>
    </source>
</evidence>
<dbReference type="EMBL" id="CAMGYJ010000009">
    <property type="protein sequence ID" value="CAI0541468.1"/>
    <property type="molecule type" value="Genomic_DNA"/>
</dbReference>
<proteinExistence type="predicted"/>
<keyword evidence="3" id="KW-1185">Reference proteome</keyword>
<evidence type="ECO:0000313" key="3">
    <source>
        <dbReference type="Proteomes" id="UP001154282"/>
    </source>
</evidence>
<evidence type="ECO:0000256" key="1">
    <source>
        <dbReference type="SAM" id="MobiDB-lite"/>
    </source>
</evidence>
<protein>
    <submittedName>
        <fullName evidence="2">Uncharacterized protein</fullName>
    </submittedName>
</protein>
<feature type="region of interest" description="Disordered" evidence="1">
    <location>
        <begin position="1"/>
        <end position="23"/>
    </location>
</feature>